<organism evidence="3 4">
    <name type="scientific">Microbotryum intermedium</name>
    <dbReference type="NCBI Taxonomy" id="269621"/>
    <lineage>
        <taxon>Eukaryota</taxon>
        <taxon>Fungi</taxon>
        <taxon>Dikarya</taxon>
        <taxon>Basidiomycota</taxon>
        <taxon>Pucciniomycotina</taxon>
        <taxon>Microbotryomycetes</taxon>
        <taxon>Microbotryales</taxon>
        <taxon>Microbotryaceae</taxon>
        <taxon>Microbotryum</taxon>
    </lineage>
</organism>
<reference evidence="4" key="1">
    <citation type="submission" date="2016-09" db="EMBL/GenBank/DDBJ databases">
        <authorList>
            <person name="Jeantristanb JTB J.-T."/>
            <person name="Ricardo R."/>
        </authorList>
    </citation>
    <scope>NUCLEOTIDE SEQUENCE [LARGE SCALE GENOMIC DNA]</scope>
</reference>
<gene>
    <name evidence="3" type="ORF">BQ2448_1909</name>
</gene>
<keyword evidence="4" id="KW-1185">Reference proteome</keyword>
<name>A0A238FBE9_9BASI</name>
<dbReference type="OrthoDB" id="2536282at2759"/>
<sequence length="851" mass="94002">MPYSERSPLLGPQRVGVRRRSLSPLPAPHPHGPLRHRGTAGDGTGAKAATTSGSRTAIDNEDALDDQWHHLTEDDIAIEGMVLVLLSELEQRGYMIPSGLVDVPLDMPEEEAEAERALFRTVFAVPRHRGVLEQYLPYLPRATVAPNEPRPPSSPSGASSPQHLAPVPAPVPAHGAATPHHLAHSNLSSSSSSAATTATTTTAAAEVKVALHENDDQPTKDEATEHPNGLAPPPAPPHRPTPSPSYLELRWSAGDIISSPSALLLCALLSLLISLQEEVTTMVQETDRGVDGELRMFKARRDLGERLYAVVGGLLDSYLLTGDAHPVRSTDSDHDNLHDREEPEDALVTLLFHDFPLHYDSTDRATCDHLMVFGPISTTALDLLLNLTSYPLVEAEDLVSHPVILASTEYVWRNGLLPPPRQGVDTSLSWTESFVRLDRFSIPRILHAQTYIHSTLHAAATIYILTFSAYAHFDSLNPLDPTVPVKNLRIPEHGRPHKTWSVFTSLVWWLWVAGVFGWAADVLRAWHHRGPHPSLPLSPSTLLPLLHHALVLASLLLRLSGMMWKRPPAFLFASSLSLLAWSIPFLAASRILPQNLPMFGSPTHMRWEKIRDGRRRRDVGYRPPPKTVPVSHRALRSLEAQLGGLVQFGSYFTVLGLLLLWSLSGELDYPGLLMSPVTVVDSVSTYLSAPKQGPVSPIEARTTLAFTLILGVVLAYFAGGRPSESGKTSRRHKELDDLDGWDRYGREVAFRARRERLAVNRYFSFVPPPLHQHSLESVPSAFGMPPLPSPLNLWIAPLALSGFIARRWFGREDWARRVHERGRLWIWRAGVAPLGLWAVIAKGVRTVRKVD</sequence>
<feature type="transmembrane region" description="Helical" evidence="2">
    <location>
        <begin position="701"/>
        <end position="719"/>
    </location>
</feature>
<dbReference type="EMBL" id="FMSP01000005">
    <property type="protein sequence ID" value="SCV70515.1"/>
    <property type="molecule type" value="Genomic_DNA"/>
</dbReference>
<evidence type="ECO:0000256" key="2">
    <source>
        <dbReference type="SAM" id="Phobius"/>
    </source>
</evidence>
<keyword evidence="2" id="KW-1133">Transmembrane helix</keyword>
<feature type="region of interest" description="Disordered" evidence="1">
    <location>
        <begin position="1"/>
        <end position="53"/>
    </location>
</feature>
<dbReference type="AlphaFoldDB" id="A0A238FBE9"/>
<keyword evidence="2" id="KW-0472">Membrane</keyword>
<feature type="transmembrane region" description="Helical" evidence="2">
    <location>
        <begin position="642"/>
        <end position="663"/>
    </location>
</feature>
<proteinExistence type="predicted"/>
<feature type="compositionally biased region" description="Pro residues" evidence="1">
    <location>
        <begin position="230"/>
        <end position="243"/>
    </location>
</feature>
<feature type="compositionally biased region" description="Basic and acidic residues" evidence="1">
    <location>
        <begin position="214"/>
        <end position="225"/>
    </location>
</feature>
<feature type="transmembrane region" description="Helical" evidence="2">
    <location>
        <begin position="535"/>
        <end position="557"/>
    </location>
</feature>
<evidence type="ECO:0000313" key="3">
    <source>
        <dbReference type="EMBL" id="SCV70515.1"/>
    </source>
</evidence>
<keyword evidence="2" id="KW-0812">Transmembrane</keyword>
<feature type="transmembrane region" description="Helical" evidence="2">
    <location>
        <begin position="825"/>
        <end position="844"/>
    </location>
</feature>
<evidence type="ECO:0000313" key="4">
    <source>
        <dbReference type="Proteomes" id="UP000198372"/>
    </source>
</evidence>
<feature type="compositionally biased region" description="Low complexity" evidence="1">
    <location>
        <begin position="188"/>
        <end position="201"/>
    </location>
</feature>
<feature type="region of interest" description="Disordered" evidence="1">
    <location>
        <begin position="214"/>
        <end position="246"/>
    </location>
</feature>
<feature type="compositionally biased region" description="Low complexity" evidence="1">
    <location>
        <begin position="155"/>
        <end position="180"/>
    </location>
</feature>
<feature type="transmembrane region" description="Helical" evidence="2">
    <location>
        <begin position="500"/>
        <end position="523"/>
    </location>
</feature>
<feature type="region of interest" description="Disordered" evidence="1">
    <location>
        <begin position="143"/>
        <end position="201"/>
    </location>
</feature>
<protein>
    <submittedName>
        <fullName evidence="3">BQ2448_1909 protein</fullName>
    </submittedName>
</protein>
<evidence type="ECO:0000256" key="1">
    <source>
        <dbReference type="SAM" id="MobiDB-lite"/>
    </source>
</evidence>
<dbReference type="Proteomes" id="UP000198372">
    <property type="component" value="Unassembled WGS sequence"/>
</dbReference>
<accession>A0A238FBE9</accession>